<dbReference type="CDD" id="cd15798">
    <property type="entry name" value="PMEI-like_3"/>
    <property type="match status" value="1"/>
</dbReference>
<comment type="similarity">
    <text evidence="3">In the C-terminal section; belongs to the pectinesterase family.</text>
</comment>
<dbReference type="InterPro" id="IPR011050">
    <property type="entry name" value="Pectin_lyase_fold/virulence"/>
</dbReference>
<dbReference type="NCBIfam" id="TIGR01614">
    <property type="entry name" value="PME_inhib"/>
    <property type="match status" value="1"/>
</dbReference>
<feature type="domain" description="Pectinesterase inhibitor" evidence="9">
    <location>
        <begin position="26"/>
        <end position="161"/>
    </location>
</feature>
<dbReference type="SMART" id="SM00856">
    <property type="entry name" value="PMEI"/>
    <property type="match status" value="2"/>
</dbReference>
<dbReference type="Gene3D" id="1.20.140.40">
    <property type="entry name" value="Invertase/pectin methylesterase inhibitor family protein"/>
    <property type="match status" value="2"/>
</dbReference>
<evidence type="ECO:0000256" key="4">
    <source>
        <dbReference type="ARBA" id="ARBA00022801"/>
    </source>
</evidence>
<sequence>MPKPFHLLVFFLVALCLCTNSNASSSTNEFLETECLKVPATEFIGSLKTTIDAIRKATSVVSQFGGFFHDFRLSNAIFDCLDLLDSSADELSWTMSASQNPNAKDNSTGDLSSDLRTWLSAAMVNQQTCIDGFEGTNSMVKTVVSGSLNQITSLVRNLLIMVHPGPNSKSNGTRNGSQKGGGGGGHPGQNRFPVWFKREDRRLLQINGVTANVVVAADGSGNFTRIMDAVETAPDKSMNRYVIYIKKGLYKENVEIKKKKWNLMMIGDGMDVTVISGNRSFIDGWTTFRSATFAVSGRGFIARDITFENTAGPQKHQAVALRSDSDLSVFFRCAIKGYQDSLYTHTMRQFYRECKITGTVDFIFGDGAVLFQNCQILAKQGLPSQKNTITAQGRKDPNQPTGFSIQFCNISADTDLLPSVNSTPTYLGRPWKLYSRTIIMQSYISDAIRPQGWLEWNQDFALDTLYYAEYMNNGPGASLSERVKWPGYHVLNNSAQAVNFTVAQFIEGDLWLPSTAAASMINFSETTMLEFITMFRVMGLVLMVTQGCLAANQKHVDEQCRFTRYSTLCVDTMTGLGSENQKPDILSALINKTILETQLPTSYFTKFTTDLHVDEAQHVNSITGYCEGLLSMSLKRLDQSLLALKNSRNKNKHDIQTWISAALTYQQACKDSADGHNFSNGDLMRQISQKMDYLSQLGSNTLALVNRIPSGLTHFTKSRRLAEADRVFPEWLSAKDRKLLQVPAVKANAVVAKDGSGNYKTISEAINAASGGRFVIYVKAGVYKEKIRTNKDGITLVGDGKYSTIIVGSDSVNGGSSMPGSATFTVTGDGFIARDIGFQNTAGPQGEQALALYVASDRSVFYRCSIAGYQDTLYALSLRQFYRECDIYGTVDFIFGNAAAVFQSCTLALRRPSGYNVILANGRSDPGQNTGFSVQNCRIVPSSDFSPVKHSFESYLGRPWKQYSRAVVMESTIDNAIASRGWVEWPGEGGYSKSLYFAEYANVGPGAGTSGRVTWPGFHVMGRDEAAKFTVDRFIAGNFWLPSTGVTFISGLQ</sequence>
<feature type="active site" evidence="6">
    <location>
        <position position="892"/>
    </location>
</feature>
<dbReference type="EMBL" id="JARKNE010000007">
    <property type="protein sequence ID" value="KAK5817283.1"/>
    <property type="molecule type" value="Genomic_DNA"/>
</dbReference>
<feature type="region of interest" description="Disordered" evidence="7">
    <location>
        <begin position="165"/>
        <end position="192"/>
    </location>
</feature>
<name>A0ABR0P7T1_GOSAR</name>
<evidence type="ECO:0000256" key="1">
    <source>
        <dbReference type="ARBA" id="ARBA00005184"/>
    </source>
</evidence>
<evidence type="ECO:0000256" key="8">
    <source>
        <dbReference type="SAM" id="SignalP"/>
    </source>
</evidence>
<dbReference type="InterPro" id="IPR035513">
    <property type="entry name" value="Invertase/methylesterase_inhib"/>
</dbReference>
<evidence type="ECO:0000256" key="6">
    <source>
        <dbReference type="PROSITE-ProRule" id="PRU10040"/>
    </source>
</evidence>
<evidence type="ECO:0000256" key="5">
    <source>
        <dbReference type="ARBA" id="ARBA00023085"/>
    </source>
</evidence>
<evidence type="ECO:0000313" key="10">
    <source>
        <dbReference type="EMBL" id="KAK5817283.1"/>
    </source>
</evidence>
<keyword evidence="11" id="KW-1185">Reference proteome</keyword>
<evidence type="ECO:0000313" key="11">
    <source>
        <dbReference type="Proteomes" id="UP001358586"/>
    </source>
</evidence>
<dbReference type="SUPFAM" id="SSF51126">
    <property type="entry name" value="Pectin lyase-like"/>
    <property type="match status" value="2"/>
</dbReference>
<proteinExistence type="inferred from homology"/>
<dbReference type="PANTHER" id="PTHR31707">
    <property type="entry name" value="PECTINESTERASE"/>
    <property type="match status" value="1"/>
</dbReference>
<dbReference type="Pfam" id="PF01095">
    <property type="entry name" value="Pectinesterase"/>
    <property type="match status" value="2"/>
</dbReference>
<feature type="chain" id="PRO_5046733819" description="Pectinesterase inhibitor domain-containing protein" evidence="8">
    <location>
        <begin position="24"/>
        <end position="1053"/>
    </location>
</feature>
<gene>
    <name evidence="10" type="ORF">PVK06_022206</name>
</gene>
<dbReference type="InterPro" id="IPR000070">
    <property type="entry name" value="Pectinesterase_cat"/>
</dbReference>
<keyword evidence="8" id="KW-0732">Signal</keyword>
<evidence type="ECO:0000256" key="7">
    <source>
        <dbReference type="SAM" id="MobiDB-lite"/>
    </source>
</evidence>
<dbReference type="Pfam" id="PF04043">
    <property type="entry name" value="PMEI"/>
    <property type="match status" value="2"/>
</dbReference>
<evidence type="ECO:0000256" key="2">
    <source>
        <dbReference type="ARBA" id="ARBA00006027"/>
    </source>
</evidence>
<keyword evidence="5" id="KW-0063">Aspartyl esterase</keyword>
<comment type="pathway">
    <text evidence="1">Glycan metabolism; pectin degradation; 2-dehydro-3-deoxy-D-gluconate from pectin: step 1/5.</text>
</comment>
<dbReference type="InterPro" id="IPR012334">
    <property type="entry name" value="Pectin_lyas_fold"/>
</dbReference>
<evidence type="ECO:0000256" key="3">
    <source>
        <dbReference type="ARBA" id="ARBA00007786"/>
    </source>
</evidence>
<protein>
    <recommendedName>
        <fullName evidence="9">Pectinesterase inhibitor domain-containing protein</fullName>
    </recommendedName>
</protein>
<dbReference type="Proteomes" id="UP001358586">
    <property type="component" value="Chromosome 7"/>
</dbReference>
<comment type="caution">
    <text evidence="10">The sequence shown here is derived from an EMBL/GenBank/DDBJ whole genome shotgun (WGS) entry which is preliminary data.</text>
</comment>
<dbReference type="InterPro" id="IPR033131">
    <property type="entry name" value="Pectinesterase_Asp_AS"/>
</dbReference>
<feature type="active site" evidence="6">
    <location>
        <position position="361"/>
    </location>
</feature>
<feature type="domain" description="Pectinesterase inhibitor" evidence="9">
    <location>
        <begin position="551"/>
        <end position="704"/>
    </location>
</feature>
<dbReference type="SUPFAM" id="SSF101148">
    <property type="entry name" value="Plant invertase/pectin methylesterase inhibitor"/>
    <property type="match status" value="2"/>
</dbReference>
<feature type="signal peptide" evidence="8">
    <location>
        <begin position="1"/>
        <end position="23"/>
    </location>
</feature>
<comment type="similarity">
    <text evidence="2">In the N-terminal section; belongs to the PMEI family.</text>
</comment>
<dbReference type="PROSITE" id="PS00503">
    <property type="entry name" value="PECTINESTERASE_2"/>
    <property type="match status" value="2"/>
</dbReference>
<dbReference type="Gene3D" id="2.160.20.10">
    <property type="entry name" value="Single-stranded right-handed beta-helix, Pectin lyase-like"/>
    <property type="match status" value="2"/>
</dbReference>
<feature type="compositionally biased region" description="Gly residues" evidence="7">
    <location>
        <begin position="178"/>
        <end position="187"/>
    </location>
</feature>
<accession>A0ABR0P7T1</accession>
<organism evidence="10 11">
    <name type="scientific">Gossypium arboreum</name>
    <name type="common">Tree cotton</name>
    <name type="synonym">Gossypium nanking</name>
    <dbReference type="NCBI Taxonomy" id="29729"/>
    <lineage>
        <taxon>Eukaryota</taxon>
        <taxon>Viridiplantae</taxon>
        <taxon>Streptophyta</taxon>
        <taxon>Embryophyta</taxon>
        <taxon>Tracheophyta</taxon>
        <taxon>Spermatophyta</taxon>
        <taxon>Magnoliopsida</taxon>
        <taxon>eudicotyledons</taxon>
        <taxon>Gunneridae</taxon>
        <taxon>Pentapetalae</taxon>
        <taxon>rosids</taxon>
        <taxon>malvids</taxon>
        <taxon>Malvales</taxon>
        <taxon>Malvaceae</taxon>
        <taxon>Malvoideae</taxon>
        <taxon>Gossypium</taxon>
    </lineage>
</organism>
<dbReference type="InterPro" id="IPR006501">
    <property type="entry name" value="Pectinesterase_inhib_dom"/>
</dbReference>
<reference evidence="10 11" key="1">
    <citation type="submission" date="2023-03" db="EMBL/GenBank/DDBJ databases">
        <title>WGS of Gossypium arboreum.</title>
        <authorList>
            <person name="Yu D."/>
        </authorList>
    </citation>
    <scope>NUCLEOTIDE SEQUENCE [LARGE SCALE GENOMIC DNA]</scope>
    <source>
        <tissue evidence="10">Leaf</tissue>
    </source>
</reference>
<evidence type="ECO:0000259" key="9">
    <source>
        <dbReference type="SMART" id="SM00856"/>
    </source>
</evidence>
<dbReference type="CDD" id="cd15799">
    <property type="entry name" value="PMEI-like_4"/>
    <property type="match status" value="1"/>
</dbReference>
<keyword evidence="4" id="KW-0378">Hydrolase</keyword>